<dbReference type="PROSITE" id="PS51318">
    <property type="entry name" value="TAT"/>
    <property type="match status" value="1"/>
</dbReference>
<dbReference type="EMBL" id="JAAGNC010000127">
    <property type="protein sequence ID" value="NEC58916.1"/>
    <property type="molecule type" value="Genomic_DNA"/>
</dbReference>
<dbReference type="InterPro" id="IPR006311">
    <property type="entry name" value="TAT_signal"/>
</dbReference>
<feature type="domain" description="N-acetyltransferase" evidence="1">
    <location>
        <begin position="74"/>
        <end position="149"/>
    </location>
</feature>
<dbReference type="InterPro" id="IPR016181">
    <property type="entry name" value="Acyl_CoA_acyltransferase"/>
</dbReference>
<name>A0A1I5LLM5_9PSEU</name>
<dbReference type="SUPFAM" id="SSF55729">
    <property type="entry name" value="Acyl-CoA N-acyltransferases (Nat)"/>
    <property type="match status" value="1"/>
</dbReference>
<reference evidence="2 5" key="2">
    <citation type="submission" date="2020-01" db="EMBL/GenBank/DDBJ databases">
        <title>Insect and environment-associated Actinomycetes.</title>
        <authorList>
            <person name="Currrie C."/>
            <person name="Chevrette M."/>
            <person name="Carlson C."/>
            <person name="Stubbendieck R."/>
            <person name="Wendt-Pienkowski E."/>
        </authorList>
    </citation>
    <scope>NUCLEOTIDE SEQUENCE [LARGE SCALE GENOMIC DNA]</scope>
    <source>
        <strain evidence="2 5">SID8386</strain>
    </source>
</reference>
<protein>
    <submittedName>
        <fullName evidence="2">GNAT family N-acetyltransferase</fullName>
    </submittedName>
</protein>
<evidence type="ECO:0000313" key="2">
    <source>
        <dbReference type="EMBL" id="NEC58916.1"/>
    </source>
</evidence>
<dbReference type="Pfam" id="PF00583">
    <property type="entry name" value="Acetyltransf_1"/>
    <property type="match status" value="1"/>
</dbReference>
<dbReference type="RefSeq" id="WP_067581726.1">
    <property type="nucleotide sequence ID" value="NZ_FOWC01000003.1"/>
</dbReference>
<dbReference type="Gene3D" id="3.40.630.30">
    <property type="match status" value="1"/>
</dbReference>
<dbReference type="EMBL" id="FOWC01000003">
    <property type="protein sequence ID" value="SFO98274.1"/>
    <property type="molecule type" value="Genomic_DNA"/>
</dbReference>
<gene>
    <name evidence="2" type="ORF">G3I59_25790</name>
    <name evidence="3" type="ORF">SAMN05421854_103634</name>
</gene>
<evidence type="ECO:0000259" key="1">
    <source>
        <dbReference type="Pfam" id="PF00583"/>
    </source>
</evidence>
<dbReference type="OrthoDB" id="3788759at2"/>
<dbReference type="GO" id="GO:0016747">
    <property type="term" value="F:acyltransferase activity, transferring groups other than amino-acyl groups"/>
    <property type="evidence" value="ECO:0007669"/>
    <property type="project" value="InterPro"/>
</dbReference>
<dbReference type="Proteomes" id="UP000199137">
    <property type="component" value="Unassembled WGS sequence"/>
</dbReference>
<reference evidence="3 4" key="1">
    <citation type="submission" date="2016-10" db="EMBL/GenBank/DDBJ databases">
        <authorList>
            <person name="de Groot N.N."/>
        </authorList>
    </citation>
    <scope>NUCLEOTIDE SEQUENCE [LARGE SCALE GENOMIC DNA]</scope>
    <source>
        <strain evidence="3 4">DSM 44637</strain>
    </source>
</reference>
<sequence length="168" mass="17690">MTATTPPVKALLADGESVWVRELDSGDITELDALRARLSGRDRRRFFGLGGAGLAPLAGQLSARPGAGPAAAGCFRRARLVGVARYEIADDPAEAEISLVVDRRTPALGVAALLLAQLVPSAEHEGVRTFVADTGAEDSAMLGVFAALGIPFRARREPPRRRTVPARP</sequence>
<dbReference type="STRING" id="112413.SAMN05421854_103634"/>
<evidence type="ECO:0000313" key="5">
    <source>
        <dbReference type="Proteomes" id="UP000470404"/>
    </source>
</evidence>
<keyword evidence="5" id="KW-1185">Reference proteome</keyword>
<proteinExistence type="predicted"/>
<evidence type="ECO:0000313" key="4">
    <source>
        <dbReference type="Proteomes" id="UP000199137"/>
    </source>
</evidence>
<dbReference type="InterPro" id="IPR000182">
    <property type="entry name" value="GNAT_dom"/>
</dbReference>
<dbReference type="Proteomes" id="UP000470404">
    <property type="component" value="Unassembled WGS sequence"/>
</dbReference>
<evidence type="ECO:0000313" key="3">
    <source>
        <dbReference type="EMBL" id="SFO98274.1"/>
    </source>
</evidence>
<organism evidence="3 4">
    <name type="scientific">Amycolatopsis rubida</name>
    <dbReference type="NCBI Taxonomy" id="112413"/>
    <lineage>
        <taxon>Bacteria</taxon>
        <taxon>Bacillati</taxon>
        <taxon>Actinomycetota</taxon>
        <taxon>Actinomycetes</taxon>
        <taxon>Pseudonocardiales</taxon>
        <taxon>Pseudonocardiaceae</taxon>
        <taxon>Amycolatopsis</taxon>
    </lineage>
</organism>
<accession>A0A1I5LLM5</accession>
<dbReference type="AlphaFoldDB" id="A0A1I5LLM5"/>